<dbReference type="RefSeq" id="XP_008615030.1">
    <property type="nucleotide sequence ID" value="XM_008616808.1"/>
</dbReference>
<dbReference type="InParanoid" id="T0QAD5"/>
<dbReference type="OrthoDB" id="74615at2759"/>
<sequence>MDAIELDDLAFYDTTDLCDVEDLLFLPLSNDAPIKPKKRIRKRHADEMRYLQATVAELTSQLSVLETKKFDLVAGSKWEHIARRQAEEAQVAIQKNQRLKEALEEQLHLAQSLQKIFAKKTKVEALCDDVYVPCQLSMDPIARAASMRALLNAQYAKLESAFVQYGMVDVAVPYRKTEIINEDAFNRLLLTHVGAMVAPRPVAATAASIWDFLQLETPVVMPSFMMKRLERVDEDVIYMQFVAFCPGIPDMRTNYCIGRYADGDRVSIVMRTIGNDAPSTHAISTGDSSQWMTMEPAERGASTLIRLAEYIQFPYKHRHAPGEGDNCSSSDESDAPDQSLSQYVLQIFTRNQEALEALTFATLFPGCEPPAMG</sequence>
<dbReference type="OMA" id="QWMTMEP"/>
<name>T0QAD5_SAPDV</name>
<evidence type="ECO:0000256" key="1">
    <source>
        <dbReference type="SAM" id="Coils"/>
    </source>
</evidence>
<proteinExistence type="predicted"/>
<evidence type="ECO:0008006" key="4">
    <source>
        <dbReference type="Google" id="ProtNLM"/>
    </source>
</evidence>
<accession>T0QAD5</accession>
<dbReference type="EMBL" id="JH767168">
    <property type="protein sequence ID" value="EQC31631.1"/>
    <property type="molecule type" value="Genomic_DNA"/>
</dbReference>
<evidence type="ECO:0000313" key="2">
    <source>
        <dbReference type="EMBL" id="EQC31631.1"/>
    </source>
</evidence>
<dbReference type="GeneID" id="19951524"/>
<protein>
    <recommendedName>
        <fullName evidence="4">START domain-containing protein</fullName>
    </recommendedName>
</protein>
<feature type="coiled-coil region" evidence="1">
    <location>
        <begin position="82"/>
        <end position="116"/>
    </location>
</feature>
<keyword evidence="3" id="KW-1185">Reference proteome</keyword>
<dbReference type="VEuPathDB" id="FungiDB:SDRG_10797"/>
<dbReference type="Proteomes" id="UP000030762">
    <property type="component" value="Unassembled WGS sequence"/>
</dbReference>
<keyword evidence="1" id="KW-0175">Coiled coil</keyword>
<evidence type="ECO:0000313" key="3">
    <source>
        <dbReference type="Proteomes" id="UP000030762"/>
    </source>
</evidence>
<organism evidence="2 3">
    <name type="scientific">Saprolegnia diclina (strain VS20)</name>
    <dbReference type="NCBI Taxonomy" id="1156394"/>
    <lineage>
        <taxon>Eukaryota</taxon>
        <taxon>Sar</taxon>
        <taxon>Stramenopiles</taxon>
        <taxon>Oomycota</taxon>
        <taxon>Saprolegniomycetes</taxon>
        <taxon>Saprolegniales</taxon>
        <taxon>Saprolegniaceae</taxon>
        <taxon>Saprolegnia</taxon>
    </lineage>
</organism>
<dbReference type="AlphaFoldDB" id="T0QAD5"/>
<gene>
    <name evidence="2" type="ORF">SDRG_10797</name>
</gene>
<reference evidence="2 3" key="1">
    <citation type="submission" date="2012-04" db="EMBL/GenBank/DDBJ databases">
        <title>The Genome Sequence of Saprolegnia declina VS20.</title>
        <authorList>
            <consortium name="The Broad Institute Genome Sequencing Platform"/>
            <person name="Russ C."/>
            <person name="Nusbaum C."/>
            <person name="Tyler B."/>
            <person name="van West P."/>
            <person name="Dieguez-Uribeondo J."/>
            <person name="de Bruijn I."/>
            <person name="Tripathy S."/>
            <person name="Jiang R."/>
            <person name="Young S.K."/>
            <person name="Zeng Q."/>
            <person name="Gargeya S."/>
            <person name="Fitzgerald M."/>
            <person name="Haas B."/>
            <person name="Abouelleil A."/>
            <person name="Alvarado L."/>
            <person name="Arachchi H.M."/>
            <person name="Berlin A."/>
            <person name="Chapman S.B."/>
            <person name="Goldberg J."/>
            <person name="Griggs A."/>
            <person name="Gujja S."/>
            <person name="Hansen M."/>
            <person name="Howarth C."/>
            <person name="Imamovic A."/>
            <person name="Larimer J."/>
            <person name="McCowen C."/>
            <person name="Montmayeur A."/>
            <person name="Murphy C."/>
            <person name="Neiman D."/>
            <person name="Pearson M."/>
            <person name="Priest M."/>
            <person name="Roberts A."/>
            <person name="Saif S."/>
            <person name="Shea T."/>
            <person name="Sisk P."/>
            <person name="Sykes S."/>
            <person name="Wortman J."/>
            <person name="Nusbaum C."/>
            <person name="Birren B."/>
        </authorList>
    </citation>
    <scope>NUCLEOTIDE SEQUENCE [LARGE SCALE GENOMIC DNA]</scope>
    <source>
        <strain evidence="2 3">VS20</strain>
    </source>
</reference>